<dbReference type="STRING" id="106370.Francci3_4374"/>
<dbReference type="EMBL" id="CP000249">
    <property type="protein sequence ID" value="ABD13720.1"/>
    <property type="molecule type" value="Genomic_DNA"/>
</dbReference>
<reference evidence="2 3" key="1">
    <citation type="journal article" date="2007" name="Genome Res.">
        <title>Genome characteristics of facultatively symbiotic Frankia sp. strains reflect host range and host plant biogeography.</title>
        <authorList>
            <person name="Normand P."/>
            <person name="Lapierre P."/>
            <person name="Tisa L.S."/>
            <person name="Gogarten J.P."/>
            <person name="Alloisio N."/>
            <person name="Bagnarol E."/>
            <person name="Bassi C.A."/>
            <person name="Berry A.M."/>
            <person name="Bickhart D.M."/>
            <person name="Choisne N."/>
            <person name="Couloux A."/>
            <person name="Cournoyer B."/>
            <person name="Cruveiller S."/>
            <person name="Daubin V."/>
            <person name="Demange N."/>
            <person name="Francino M.P."/>
            <person name="Goltsman E."/>
            <person name="Huang Y."/>
            <person name="Kopp O.R."/>
            <person name="Labarre L."/>
            <person name="Lapidus A."/>
            <person name="Lavire C."/>
            <person name="Marechal J."/>
            <person name="Martinez M."/>
            <person name="Mastronunzio J.E."/>
            <person name="Mullin B.C."/>
            <person name="Niemann J."/>
            <person name="Pujic P."/>
            <person name="Rawnsley T."/>
            <person name="Rouy Z."/>
            <person name="Schenowitz C."/>
            <person name="Sellstedt A."/>
            <person name="Tavares F."/>
            <person name="Tomkins J.P."/>
            <person name="Vallenet D."/>
            <person name="Valverde C."/>
            <person name="Wall L.G."/>
            <person name="Wang Y."/>
            <person name="Medigue C."/>
            <person name="Benson D.R."/>
        </authorList>
    </citation>
    <scope>NUCLEOTIDE SEQUENCE [LARGE SCALE GENOMIC DNA]</scope>
    <source>
        <strain evidence="3">DSM 45818 / CECT 9043 / CcI3</strain>
    </source>
</reference>
<proteinExistence type="predicted"/>
<dbReference type="KEGG" id="fra:Francci3_4374"/>
<feature type="region of interest" description="Disordered" evidence="1">
    <location>
        <begin position="104"/>
        <end position="133"/>
    </location>
</feature>
<keyword evidence="3" id="KW-1185">Reference proteome</keyword>
<protein>
    <submittedName>
        <fullName evidence="2">Uncharacterized protein</fullName>
    </submittedName>
</protein>
<organism evidence="2 3">
    <name type="scientific">Frankia casuarinae (strain DSM 45818 / CECT 9043 / HFP020203 / CcI3)</name>
    <dbReference type="NCBI Taxonomy" id="106370"/>
    <lineage>
        <taxon>Bacteria</taxon>
        <taxon>Bacillati</taxon>
        <taxon>Actinomycetota</taxon>
        <taxon>Actinomycetes</taxon>
        <taxon>Frankiales</taxon>
        <taxon>Frankiaceae</taxon>
        <taxon>Frankia</taxon>
    </lineage>
</organism>
<feature type="region of interest" description="Disordered" evidence="1">
    <location>
        <begin position="1"/>
        <end position="50"/>
    </location>
</feature>
<sequence>MATKTDTPPRARPQPHREDTDTSAPERDQRQPAAPTGPERSSGTRTFTVRAPLLTSRFEVGRGTSMQWPSLGKSAYYLGLGGLAAASIIEWPVAAAIAAGTYVAQHTRPGAPTPSSPEEAEAPERAEPTHAGA</sequence>
<dbReference type="AlphaFoldDB" id="Q2J4S2"/>
<dbReference type="Proteomes" id="UP000001937">
    <property type="component" value="Chromosome"/>
</dbReference>
<accession>Q2J4S2</accession>
<feature type="compositionally biased region" description="Basic and acidic residues" evidence="1">
    <location>
        <begin position="122"/>
        <end position="133"/>
    </location>
</feature>
<evidence type="ECO:0000256" key="1">
    <source>
        <dbReference type="SAM" id="MobiDB-lite"/>
    </source>
</evidence>
<evidence type="ECO:0000313" key="3">
    <source>
        <dbReference type="Proteomes" id="UP000001937"/>
    </source>
</evidence>
<name>Q2J4S2_FRACC</name>
<dbReference type="HOGENOM" id="CLU_1903623_0_0_11"/>
<gene>
    <name evidence="2" type="ordered locus">Francci3_4374</name>
</gene>
<feature type="compositionally biased region" description="Basic and acidic residues" evidence="1">
    <location>
        <begin position="15"/>
        <end position="30"/>
    </location>
</feature>
<evidence type="ECO:0000313" key="2">
    <source>
        <dbReference type="EMBL" id="ABD13720.1"/>
    </source>
</evidence>